<accession>A0A1F7W6R1</accession>
<keyword evidence="5 9" id="KW-0812">Transmembrane</keyword>
<dbReference type="GO" id="GO:0015173">
    <property type="term" value="F:aromatic amino acid transmembrane transporter activity"/>
    <property type="evidence" value="ECO:0007669"/>
    <property type="project" value="InterPro"/>
</dbReference>
<dbReference type="PANTHER" id="PTHR46997">
    <property type="entry name" value="LOW AFFINITY TRYPTOPHAN PERMEASE-RELATED"/>
    <property type="match status" value="1"/>
</dbReference>
<organism evidence="10 11">
    <name type="scientific">Candidatus Uhrbacteria bacterium RIFOXYB2_FULL_57_15</name>
    <dbReference type="NCBI Taxonomy" id="1802422"/>
    <lineage>
        <taxon>Bacteria</taxon>
        <taxon>Candidatus Uhriibacteriota</taxon>
    </lineage>
</organism>
<feature type="transmembrane region" description="Helical" evidence="9">
    <location>
        <begin position="259"/>
        <end position="281"/>
    </location>
</feature>
<comment type="subcellular location">
    <subcellularLocation>
        <location evidence="1">Cell inner membrane</location>
        <topology evidence="1">Multi-pass membrane protein</topology>
    </subcellularLocation>
</comment>
<feature type="transmembrane region" description="Helical" evidence="9">
    <location>
        <begin position="37"/>
        <end position="61"/>
    </location>
</feature>
<evidence type="ECO:0000256" key="6">
    <source>
        <dbReference type="ARBA" id="ARBA00022970"/>
    </source>
</evidence>
<evidence type="ECO:0000256" key="4">
    <source>
        <dbReference type="ARBA" id="ARBA00022519"/>
    </source>
</evidence>
<keyword evidence="3" id="KW-1003">Cell membrane</keyword>
<keyword evidence="8 9" id="KW-0472">Membrane</keyword>
<dbReference type="PANTHER" id="PTHR46997:SF2">
    <property type="entry name" value="TYROSINE-SPECIFIC TRANSPORT SYSTEM"/>
    <property type="match status" value="1"/>
</dbReference>
<feature type="transmembrane region" description="Helical" evidence="9">
    <location>
        <begin position="110"/>
        <end position="136"/>
    </location>
</feature>
<protein>
    <recommendedName>
        <fullName evidence="12">Amino acid transporter transmembrane domain-containing protein</fullName>
    </recommendedName>
</protein>
<keyword evidence="4" id="KW-0997">Cell inner membrane</keyword>
<dbReference type="GO" id="GO:0005886">
    <property type="term" value="C:plasma membrane"/>
    <property type="evidence" value="ECO:0007669"/>
    <property type="project" value="UniProtKB-SubCell"/>
</dbReference>
<reference evidence="10 11" key="1">
    <citation type="journal article" date="2016" name="Nat. Commun.">
        <title>Thousands of microbial genomes shed light on interconnected biogeochemical processes in an aquifer system.</title>
        <authorList>
            <person name="Anantharaman K."/>
            <person name="Brown C.T."/>
            <person name="Hug L.A."/>
            <person name="Sharon I."/>
            <person name="Castelle C.J."/>
            <person name="Probst A.J."/>
            <person name="Thomas B.C."/>
            <person name="Singh A."/>
            <person name="Wilkins M.J."/>
            <person name="Karaoz U."/>
            <person name="Brodie E.L."/>
            <person name="Williams K.H."/>
            <person name="Hubbard S.S."/>
            <person name="Banfield J.F."/>
        </authorList>
    </citation>
    <scope>NUCLEOTIDE SEQUENCE [LARGE SCALE GENOMIC DNA]</scope>
</reference>
<evidence type="ECO:0000256" key="1">
    <source>
        <dbReference type="ARBA" id="ARBA00004429"/>
    </source>
</evidence>
<keyword evidence="6" id="KW-0029">Amino-acid transport</keyword>
<name>A0A1F7W6R1_9BACT</name>
<dbReference type="EMBL" id="MGFE01000020">
    <property type="protein sequence ID" value="OGL98460.1"/>
    <property type="molecule type" value="Genomic_DNA"/>
</dbReference>
<feature type="transmembrane region" description="Helical" evidence="9">
    <location>
        <begin position="181"/>
        <end position="202"/>
    </location>
</feature>
<feature type="transmembrane region" description="Helical" evidence="9">
    <location>
        <begin position="360"/>
        <end position="380"/>
    </location>
</feature>
<dbReference type="Pfam" id="PF03222">
    <property type="entry name" value="Trp_Tyr_perm"/>
    <property type="match status" value="1"/>
</dbReference>
<feature type="transmembrane region" description="Helical" evidence="9">
    <location>
        <begin position="214"/>
        <end position="239"/>
    </location>
</feature>
<evidence type="ECO:0000256" key="2">
    <source>
        <dbReference type="ARBA" id="ARBA00022448"/>
    </source>
</evidence>
<proteinExistence type="predicted"/>
<comment type="caution">
    <text evidence="10">The sequence shown here is derived from an EMBL/GenBank/DDBJ whole genome shotgun (WGS) entry which is preliminary data.</text>
</comment>
<keyword evidence="7 9" id="KW-1133">Transmembrane helix</keyword>
<keyword evidence="2" id="KW-0813">Transport</keyword>
<evidence type="ECO:0000256" key="8">
    <source>
        <dbReference type="ARBA" id="ARBA00023136"/>
    </source>
</evidence>
<evidence type="ECO:0000256" key="9">
    <source>
        <dbReference type="SAM" id="Phobius"/>
    </source>
</evidence>
<dbReference type="InterPro" id="IPR018227">
    <property type="entry name" value="Amino_acid_transport_2"/>
</dbReference>
<feature type="transmembrane region" description="Helical" evidence="9">
    <location>
        <begin position="148"/>
        <end position="169"/>
    </location>
</feature>
<evidence type="ECO:0000256" key="5">
    <source>
        <dbReference type="ARBA" id="ARBA00022692"/>
    </source>
</evidence>
<dbReference type="Proteomes" id="UP000176501">
    <property type="component" value="Unassembled WGS sequence"/>
</dbReference>
<dbReference type="AlphaFoldDB" id="A0A1F7W6R1"/>
<dbReference type="GO" id="GO:0003333">
    <property type="term" value="P:amino acid transmembrane transport"/>
    <property type="evidence" value="ECO:0007669"/>
    <property type="project" value="InterPro"/>
</dbReference>
<feature type="transmembrane region" description="Helical" evidence="9">
    <location>
        <begin position="318"/>
        <end position="340"/>
    </location>
</feature>
<dbReference type="Gene3D" id="1.20.1740.10">
    <property type="entry name" value="Amino acid/polyamine transporter I"/>
    <property type="match status" value="1"/>
</dbReference>
<gene>
    <name evidence="10" type="ORF">A2304_02090</name>
</gene>
<dbReference type="InterPro" id="IPR013059">
    <property type="entry name" value="Trp_tyr_transpt"/>
</dbReference>
<feature type="transmembrane region" description="Helical" evidence="9">
    <location>
        <begin position="12"/>
        <end position="31"/>
    </location>
</feature>
<evidence type="ECO:0000313" key="10">
    <source>
        <dbReference type="EMBL" id="OGL98460.1"/>
    </source>
</evidence>
<evidence type="ECO:0008006" key="12">
    <source>
        <dbReference type="Google" id="ProtNLM"/>
    </source>
</evidence>
<evidence type="ECO:0000313" key="11">
    <source>
        <dbReference type="Proteomes" id="UP000176501"/>
    </source>
</evidence>
<sequence length="381" mass="40667">MVHPNIKFIRAVATMVGSVVGVGVFGLPFVFSQTGYGAGLLVLLLLSSTMTGILFMYADVIAHTPGEHRFAGIIETYLGKRFGRIATMTLVFGFWGAMLAYLVAGGKLLSILFGLQGNVAETFFGLCIAALIGALSYRGLRFVARIEVWMLAGLIFLFSFIVLAAFPHADLSRLADGTWNNGLLALYGVVFFSLTGGISAIPEMRALLGKRDSLPYAVFIGMACITALYAVFTFSVIAATGTSTSEFAIDALVPLIGGSFRVIGVSLAVASILSIYMVGSVELQNSLRYDNRLSRVAAWALAIGVPVVLYLAGVRSFIGILGFIGAVFAGVNGILVVFTYERMRATKACREHVCLEVPRVVTAGLVLLYLSGIVVTLYSFI</sequence>
<evidence type="ECO:0000256" key="7">
    <source>
        <dbReference type="ARBA" id="ARBA00022989"/>
    </source>
</evidence>
<feature type="transmembrane region" description="Helical" evidence="9">
    <location>
        <begin position="82"/>
        <end position="104"/>
    </location>
</feature>
<feature type="transmembrane region" description="Helical" evidence="9">
    <location>
        <begin position="293"/>
        <end position="312"/>
    </location>
</feature>
<evidence type="ECO:0000256" key="3">
    <source>
        <dbReference type="ARBA" id="ARBA00022475"/>
    </source>
</evidence>